<reference evidence="3" key="1">
    <citation type="journal article" date="2019" name="Int. J. Syst. Evol. Microbiol.">
        <title>The Global Catalogue of Microorganisms (GCM) 10K type strain sequencing project: providing services to taxonomists for standard genome sequencing and annotation.</title>
        <authorList>
            <consortium name="The Broad Institute Genomics Platform"/>
            <consortium name="The Broad Institute Genome Sequencing Center for Infectious Disease"/>
            <person name="Wu L."/>
            <person name="Ma J."/>
        </authorList>
    </citation>
    <scope>NUCLEOTIDE SEQUENCE [LARGE SCALE GENOMIC DNA]</scope>
    <source>
        <strain evidence="3">TBRC 7912</strain>
    </source>
</reference>
<accession>A0ABV8FCN6</accession>
<dbReference type="Pfam" id="PF01370">
    <property type="entry name" value="Epimerase"/>
    <property type="match status" value="1"/>
</dbReference>
<dbReference type="InterPro" id="IPR001509">
    <property type="entry name" value="Epimerase_deHydtase"/>
</dbReference>
<name>A0ABV8FCN6_9ACTN</name>
<dbReference type="EMBL" id="JBHSBC010000056">
    <property type="protein sequence ID" value="MFC3986458.1"/>
    <property type="molecule type" value="Genomic_DNA"/>
</dbReference>
<dbReference type="RefSeq" id="WP_386196715.1">
    <property type="nucleotide sequence ID" value="NZ_JBHSBC010000056.1"/>
</dbReference>
<dbReference type="PANTHER" id="PTHR43245:SF13">
    <property type="entry name" value="UDP-D-APIOSE_UDP-D-XYLOSE SYNTHASE 2"/>
    <property type="match status" value="1"/>
</dbReference>
<sequence>MPTALVTGAAGFVGRHFTRALQQAGYDVTAFDINPRSLPGVRLLDARAFFAANTERYDLVVHLAAVVGGRAKIEGEPLSLAVDLEIDAGLFQWALRTRPKRVVYYSSSAAYPVTLQDGHPPNTLAEPDIRFDYPLGGPDLSYGLAKLVGEQLAGYAEAEGIRVHVFRPFSGYGEDQALDYPFPSFADRARRRDDPFTIWGDGTQVRDWIHISDVVAATLAAVDQDVPGPVNLCTGRPTSFNDLAHMFADAAGYSPDLKHILDAPKGVAYRVGDPGKMLTFYTPKISLEEGIDRSLKANPWPS</sequence>
<dbReference type="Proteomes" id="UP001595698">
    <property type="component" value="Unassembled WGS sequence"/>
</dbReference>
<comment type="caution">
    <text evidence="2">The sequence shown here is derived from an EMBL/GenBank/DDBJ whole genome shotgun (WGS) entry which is preliminary data.</text>
</comment>
<proteinExistence type="predicted"/>
<dbReference type="SUPFAM" id="SSF51735">
    <property type="entry name" value="NAD(P)-binding Rossmann-fold domains"/>
    <property type="match status" value="1"/>
</dbReference>
<gene>
    <name evidence="2" type="ORF">ACFOYY_40445</name>
</gene>
<dbReference type="Gene3D" id="3.90.25.10">
    <property type="entry name" value="UDP-galactose 4-epimerase, domain 1"/>
    <property type="match status" value="1"/>
</dbReference>
<evidence type="ECO:0000313" key="3">
    <source>
        <dbReference type="Proteomes" id="UP001595698"/>
    </source>
</evidence>
<dbReference type="Gene3D" id="3.40.50.720">
    <property type="entry name" value="NAD(P)-binding Rossmann-like Domain"/>
    <property type="match status" value="1"/>
</dbReference>
<evidence type="ECO:0000313" key="2">
    <source>
        <dbReference type="EMBL" id="MFC3986458.1"/>
    </source>
</evidence>
<dbReference type="PANTHER" id="PTHR43245">
    <property type="entry name" value="BIFUNCTIONAL POLYMYXIN RESISTANCE PROTEIN ARNA"/>
    <property type="match status" value="1"/>
</dbReference>
<keyword evidence="3" id="KW-1185">Reference proteome</keyword>
<protein>
    <submittedName>
        <fullName evidence="2">NAD-dependent epimerase/dehydratase family protein</fullName>
    </submittedName>
</protein>
<organism evidence="2 3">
    <name type="scientific">Streptosporangium jomthongense</name>
    <dbReference type="NCBI Taxonomy" id="1193683"/>
    <lineage>
        <taxon>Bacteria</taxon>
        <taxon>Bacillati</taxon>
        <taxon>Actinomycetota</taxon>
        <taxon>Actinomycetes</taxon>
        <taxon>Streptosporangiales</taxon>
        <taxon>Streptosporangiaceae</taxon>
        <taxon>Streptosporangium</taxon>
    </lineage>
</organism>
<feature type="domain" description="NAD-dependent epimerase/dehydratase" evidence="1">
    <location>
        <begin position="4"/>
        <end position="232"/>
    </location>
</feature>
<dbReference type="InterPro" id="IPR050177">
    <property type="entry name" value="Lipid_A_modif_metabolic_enz"/>
</dbReference>
<evidence type="ECO:0000259" key="1">
    <source>
        <dbReference type="Pfam" id="PF01370"/>
    </source>
</evidence>
<dbReference type="InterPro" id="IPR036291">
    <property type="entry name" value="NAD(P)-bd_dom_sf"/>
</dbReference>